<reference evidence="10 11" key="1">
    <citation type="submission" date="2019-03" db="EMBL/GenBank/DDBJ databases">
        <title>Bradyrhizobium diversity isolated from nodules of Chamaecrista fasciculata.</title>
        <authorList>
            <person name="Klepa M.S."/>
            <person name="Urquiaga M.O."/>
            <person name="Hungria M."/>
            <person name="Delamuta J.R."/>
        </authorList>
    </citation>
    <scope>NUCLEOTIDE SEQUENCE [LARGE SCALE GENOMIC DNA]</scope>
    <source>
        <strain evidence="10 11">CNPSo 3448</strain>
    </source>
</reference>
<name>A0A4Y9LG74_9BRAD</name>
<sequence length="631" mass="70860">MMRKLRDNIVARHFRASKFALESGESTRLDCHADNEMLFVFSGTGSVTYGDGSLSTTQLGPGDMLLMSPFTAHLIKNDGAELLVVGNAWWEDRQTVDESVKAPTKAPRTRLVLPSFTTPNGRMHVGHLAGPVVAADMFTRAQRTLGLDCYQLCGTLGFQTHVAITAAREGRSYHETSRAYSDDFLANYRLLGVDFDVFATLDELPRFERVAREFLATLEAGDHLIEKTARVPYCEHGHGYLFEAHVRGSCPHCGEGISSECENCALFVPDEELMDPVCNHCNRPAAWRPLKRMFVPLEPHRAVLERYLMSGAYVGKMPDFVARVLQRKLPDIPLGICSSDGLALPLHGQENQNLYSAVELAPRFLTAQDMLASRAELGSDEVELVLFFGSDNAYLRCITFPILLHLYDASRFRIVGFFGNEFYQLDGRKLSTSRGHVIYADDLTRQGIPADWLRLYVCHTRPSVAPTNFSFREAFDWIERRRGLLASVIHHISQSVETRHRGTVPEAGTWERLHRAFYQQLCERQQEGRRLFSVEGFDPRRIAELIDRLLHDLDGFATEALGARYHPGIERAACALGVAGLRLWATLAWPVMPGLCTALLARLGIREPPYLNHALQWVPAGRSFDTRGWAV</sequence>
<dbReference type="Pfam" id="PF09334">
    <property type="entry name" value="tRNA-synt_1g"/>
    <property type="match status" value="1"/>
</dbReference>
<dbReference type="GO" id="GO:0005524">
    <property type="term" value="F:ATP binding"/>
    <property type="evidence" value="ECO:0007669"/>
    <property type="project" value="UniProtKB-KW"/>
</dbReference>
<evidence type="ECO:0000259" key="8">
    <source>
        <dbReference type="Pfam" id="PF07883"/>
    </source>
</evidence>
<dbReference type="PANTHER" id="PTHR45765:SF1">
    <property type="entry name" value="METHIONINE--TRNA LIGASE, CYTOPLASMIC"/>
    <property type="match status" value="1"/>
</dbReference>
<keyword evidence="3 7" id="KW-0067">ATP-binding</keyword>
<dbReference type="GO" id="GO:0005829">
    <property type="term" value="C:cytosol"/>
    <property type="evidence" value="ECO:0007669"/>
    <property type="project" value="TreeGrafter"/>
</dbReference>
<keyword evidence="2 7" id="KW-0547">Nucleotide-binding</keyword>
<dbReference type="GO" id="GO:0004825">
    <property type="term" value="F:methionine-tRNA ligase activity"/>
    <property type="evidence" value="ECO:0007669"/>
    <property type="project" value="UniProtKB-EC"/>
</dbReference>
<dbReference type="InterPro" id="IPR014729">
    <property type="entry name" value="Rossmann-like_a/b/a_fold"/>
</dbReference>
<evidence type="ECO:0000256" key="5">
    <source>
        <dbReference type="ARBA" id="ARBA00023146"/>
    </source>
</evidence>
<keyword evidence="5 7" id="KW-0030">Aminoacyl-tRNA synthetase</keyword>
<dbReference type="Gene3D" id="2.20.28.20">
    <property type="entry name" value="Methionyl-tRNA synthetase, Zn-domain"/>
    <property type="match status" value="1"/>
</dbReference>
<evidence type="ECO:0000259" key="9">
    <source>
        <dbReference type="Pfam" id="PF09334"/>
    </source>
</evidence>
<dbReference type="AlphaFoldDB" id="A0A4Y9LG74"/>
<evidence type="ECO:0000313" key="11">
    <source>
        <dbReference type="Proteomes" id="UP000297966"/>
    </source>
</evidence>
<evidence type="ECO:0000256" key="1">
    <source>
        <dbReference type="ARBA" id="ARBA00022598"/>
    </source>
</evidence>
<evidence type="ECO:0000256" key="7">
    <source>
        <dbReference type="RuleBase" id="RU363039"/>
    </source>
</evidence>
<dbReference type="EMBL" id="SPQT01000029">
    <property type="protein sequence ID" value="TFV41384.1"/>
    <property type="molecule type" value="Genomic_DNA"/>
</dbReference>
<dbReference type="InterPro" id="IPR015413">
    <property type="entry name" value="Methionyl/Leucyl_tRNA_Synth"/>
</dbReference>
<comment type="similarity">
    <text evidence="7">Belongs to the class-I aminoacyl-tRNA synthetase family.</text>
</comment>
<organism evidence="10 11">
    <name type="scientific">Bradyrhizobium niftali</name>
    <dbReference type="NCBI Taxonomy" id="2560055"/>
    <lineage>
        <taxon>Bacteria</taxon>
        <taxon>Pseudomonadati</taxon>
        <taxon>Pseudomonadota</taxon>
        <taxon>Alphaproteobacteria</taxon>
        <taxon>Hyphomicrobiales</taxon>
        <taxon>Nitrobacteraceae</taxon>
        <taxon>Bradyrhizobium</taxon>
    </lineage>
</organism>
<evidence type="ECO:0000256" key="3">
    <source>
        <dbReference type="ARBA" id="ARBA00022840"/>
    </source>
</evidence>
<feature type="domain" description="Methionyl/Leucyl tRNA synthetase" evidence="9">
    <location>
        <begin position="119"/>
        <end position="475"/>
    </location>
</feature>
<dbReference type="InterPro" id="IPR014710">
    <property type="entry name" value="RmlC-like_jellyroll"/>
</dbReference>
<dbReference type="Gene3D" id="2.60.120.10">
    <property type="entry name" value="Jelly Rolls"/>
    <property type="match status" value="1"/>
</dbReference>
<dbReference type="RefSeq" id="WP_135178208.1">
    <property type="nucleotide sequence ID" value="NZ_SPQT01000029.1"/>
</dbReference>
<dbReference type="PANTHER" id="PTHR45765">
    <property type="entry name" value="METHIONINE--TRNA LIGASE"/>
    <property type="match status" value="1"/>
</dbReference>
<dbReference type="SUPFAM" id="SSF52374">
    <property type="entry name" value="Nucleotidylyl transferase"/>
    <property type="match status" value="1"/>
</dbReference>
<gene>
    <name evidence="10" type="ORF">E4K65_36490</name>
</gene>
<dbReference type="SUPFAM" id="SSF51182">
    <property type="entry name" value="RmlC-like cupins"/>
    <property type="match status" value="1"/>
</dbReference>
<comment type="caution">
    <text evidence="10">The sequence shown here is derived from an EMBL/GenBank/DDBJ whole genome shotgun (WGS) entry which is preliminary data.</text>
</comment>
<dbReference type="Gene3D" id="3.40.50.620">
    <property type="entry name" value="HUPs"/>
    <property type="match status" value="1"/>
</dbReference>
<dbReference type="GO" id="GO:0006431">
    <property type="term" value="P:methionyl-tRNA aminoacylation"/>
    <property type="evidence" value="ECO:0007669"/>
    <property type="project" value="TreeGrafter"/>
</dbReference>
<keyword evidence="11" id="KW-1185">Reference proteome</keyword>
<dbReference type="Proteomes" id="UP000297966">
    <property type="component" value="Unassembled WGS sequence"/>
</dbReference>
<evidence type="ECO:0000256" key="2">
    <source>
        <dbReference type="ARBA" id="ARBA00022741"/>
    </source>
</evidence>
<evidence type="ECO:0000313" key="10">
    <source>
        <dbReference type="EMBL" id="TFV41384.1"/>
    </source>
</evidence>
<protein>
    <submittedName>
        <fullName evidence="10">Cupin domain-containing protein</fullName>
    </submittedName>
</protein>
<evidence type="ECO:0000256" key="6">
    <source>
        <dbReference type="ARBA" id="ARBA00047364"/>
    </source>
</evidence>
<evidence type="ECO:0000256" key="4">
    <source>
        <dbReference type="ARBA" id="ARBA00022917"/>
    </source>
</evidence>
<dbReference type="OrthoDB" id="9810191at2"/>
<dbReference type="Pfam" id="PF07883">
    <property type="entry name" value="Cupin_2"/>
    <property type="match status" value="1"/>
</dbReference>
<proteinExistence type="inferred from homology"/>
<accession>A0A4Y9LG74</accession>
<dbReference type="InterPro" id="IPR011051">
    <property type="entry name" value="RmlC_Cupin_sf"/>
</dbReference>
<keyword evidence="4 7" id="KW-0648">Protein biosynthesis</keyword>
<comment type="catalytic activity">
    <reaction evidence="6">
        <text>tRNA(Met) + L-methionine + ATP = L-methionyl-tRNA(Met) + AMP + diphosphate</text>
        <dbReference type="Rhea" id="RHEA:13481"/>
        <dbReference type="Rhea" id="RHEA-COMP:9667"/>
        <dbReference type="Rhea" id="RHEA-COMP:9698"/>
        <dbReference type="ChEBI" id="CHEBI:30616"/>
        <dbReference type="ChEBI" id="CHEBI:33019"/>
        <dbReference type="ChEBI" id="CHEBI:57844"/>
        <dbReference type="ChEBI" id="CHEBI:78442"/>
        <dbReference type="ChEBI" id="CHEBI:78530"/>
        <dbReference type="ChEBI" id="CHEBI:456215"/>
        <dbReference type="EC" id="6.1.1.10"/>
    </reaction>
</comment>
<feature type="domain" description="Cupin type-2" evidence="8">
    <location>
        <begin position="20"/>
        <end position="85"/>
    </location>
</feature>
<dbReference type="InterPro" id="IPR029038">
    <property type="entry name" value="MetRS_Zn"/>
</dbReference>
<dbReference type="InterPro" id="IPR013096">
    <property type="entry name" value="Cupin_2"/>
</dbReference>
<keyword evidence="1 7" id="KW-0436">Ligase</keyword>
<dbReference type="InterPro" id="IPR023458">
    <property type="entry name" value="Met-tRNA_ligase_1"/>
</dbReference>